<feature type="DNA-binding region" description="H-T-H motif" evidence="4">
    <location>
        <begin position="64"/>
        <end position="83"/>
    </location>
</feature>
<evidence type="ECO:0000313" key="7">
    <source>
        <dbReference type="Proteomes" id="UP000468735"/>
    </source>
</evidence>
<gene>
    <name evidence="6" type="ORF">F8566_11605</name>
</gene>
<dbReference type="InterPro" id="IPR036271">
    <property type="entry name" value="Tet_transcr_reg_TetR-rel_C_sf"/>
</dbReference>
<protein>
    <submittedName>
        <fullName evidence="6">TetR/AcrR family transcriptional regulator</fullName>
    </submittedName>
</protein>
<dbReference type="GO" id="GO:0003700">
    <property type="term" value="F:DNA-binding transcription factor activity"/>
    <property type="evidence" value="ECO:0007669"/>
    <property type="project" value="TreeGrafter"/>
</dbReference>
<dbReference type="PANTHER" id="PTHR30055:SF148">
    <property type="entry name" value="TETR-FAMILY TRANSCRIPTIONAL REGULATOR"/>
    <property type="match status" value="1"/>
</dbReference>
<evidence type="ECO:0000313" key="6">
    <source>
        <dbReference type="EMBL" id="KAB2349432.1"/>
    </source>
</evidence>
<dbReference type="PRINTS" id="PR00455">
    <property type="entry name" value="HTHTETR"/>
</dbReference>
<accession>A0A6H9Z1M9</accession>
<dbReference type="EMBL" id="WBMT01000005">
    <property type="protein sequence ID" value="KAB2349432.1"/>
    <property type="molecule type" value="Genomic_DNA"/>
</dbReference>
<keyword evidence="1" id="KW-0805">Transcription regulation</keyword>
<dbReference type="Gene3D" id="1.10.357.10">
    <property type="entry name" value="Tetracycline Repressor, domain 2"/>
    <property type="match status" value="1"/>
</dbReference>
<dbReference type="PROSITE" id="PS50977">
    <property type="entry name" value="HTH_TETR_2"/>
    <property type="match status" value="1"/>
</dbReference>
<dbReference type="AlphaFoldDB" id="A0A6H9Z1M9"/>
<dbReference type="OrthoDB" id="9796019at2"/>
<dbReference type="PANTHER" id="PTHR30055">
    <property type="entry name" value="HTH-TYPE TRANSCRIPTIONAL REGULATOR RUTR"/>
    <property type="match status" value="1"/>
</dbReference>
<organism evidence="6 7">
    <name type="scientific">Actinomadura rudentiformis</name>
    <dbReference type="NCBI Taxonomy" id="359158"/>
    <lineage>
        <taxon>Bacteria</taxon>
        <taxon>Bacillati</taxon>
        <taxon>Actinomycetota</taxon>
        <taxon>Actinomycetes</taxon>
        <taxon>Streptosporangiales</taxon>
        <taxon>Thermomonosporaceae</taxon>
        <taxon>Actinomadura</taxon>
    </lineage>
</organism>
<evidence type="ECO:0000256" key="2">
    <source>
        <dbReference type="ARBA" id="ARBA00023125"/>
    </source>
</evidence>
<keyword evidence="7" id="KW-1185">Reference proteome</keyword>
<comment type="caution">
    <text evidence="6">The sequence shown here is derived from an EMBL/GenBank/DDBJ whole genome shotgun (WGS) entry which is preliminary data.</text>
</comment>
<dbReference type="InterPro" id="IPR011075">
    <property type="entry name" value="TetR_C"/>
</dbReference>
<dbReference type="Gene3D" id="1.10.10.60">
    <property type="entry name" value="Homeodomain-like"/>
    <property type="match status" value="1"/>
</dbReference>
<dbReference type="Pfam" id="PF00440">
    <property type="entry name" value="TetR_N"/>
    <property type="match status" value="1"/>
</dbReference>
<reference evidence="6 7" key="1">
    <citation type="submission" date="2019-09" db="EMBL/GenBank/DDBJ databases">
        <title>Actinomadura physcomitrii sp. nov., a novel actinomycete isolated from moss [Physcomitrium sphaericum (Ludw) Fuernr].</title>
        <authorList>
            <person name="Zhuang X."/>
            <person name="Liu C."/>
        </authorList>
    </citation>
    <scope>NUCLEOTIDE SEQUENCE [LARGE SCALE GENOMIC DNA]</scope>
    <source>
        <strain evidence="6 7">HMC1</strain>
    </source>
</reference>
<dbReference type="Proteomes" id="UP000468735">
    <property type="component" value="Unassembled WGS sequence"/>
</dbReference>
<proteinExistence type="predicted"/>
<evidence type="ECO:0000256" key="1">
    <source>
        <dbReference type="ARBA" id="ARBA00023015"/>
    </source>
</evidence>
<dbReference type="InterPro" id="IPR009057">
    <property type="entry name" value="Homeodomain-like_sf"/>
</dbReference>
<name>A0A6H9Z1M9_9ACTN</name>
<dbReference type="SUPFAM" id="SSF46689">
    <property type="entry name" value="Homeodomain-like"/>
    <property type="match status" value="1"/>
</dbReference>
<keyword evidence="3" id="KW-0804">Transcription</keyword>
<dbReference type="SUPFAM" id="SSF48498">
    <property type="entry name" value="Tetracyclin repressor-like, C-terminal domain"/>
    <property type="match status" value="1"/>
</dbReference>
<dbReference type="Pfam" id="PF16859">
    <property type="entry name" value="TetR_C_11"/>
    <property type="match status" value="1"/>
</dbReference>
<dbReference type="InterPro" id="IPR001647">
    <property type="entry name" value="HTH_TetR"/>
</dbReference>
<dbReference type="GO" id="GO:0000976">
    <property type="term" value="F:transcription cis-regulatory region binding"/>
    <property type="evidence" value="ECO:0007669"/>
    <property type="project" value="TreeGrafter"/>
</dbReference>
<evidence type="ECO:0000259" key="5">
    <source>
        <dbReference type="PROSITE" id="PS50977"/>
    </source>
</evidence>
<evidence type="ECO:0000256" key="4">
    <source>
        <dbReference type="PROSITE-ProRule" id="PRU00335"/>
    </source>
</evidence>
<keyword evidence="2 4" id="KW-0238">DNA-binding</keyword>
<sequence>MIRPLWGNLFHTFGTGCPTDDFRGKLFHRCTLVRVTDPRAERSRAAALAAARELLAEQGWAAVTHVAVAGRSGVGRTTLYRHWPDSSALLRDAITLEISTFHRPPTGVLRDDLIRELDGIREMFSDPMTDRGLRAIFERAAVDPEFARLRDALFLQGSSVIRAILDAARARGELPSDLDEDLAVAQLGGPVLFRQLASDRPLTADQVTRLVDGFLAAYT</sequence>
<dbReference type="InterPro" id="IPR050109">
    <property type="entry name" value="HTH-type_TetR-like_transc_reg"/>
</dbReference>
<dbReference type="PROSITE" id="PS51257">
    <property type="entry name" value="PROKAR_LIPOPROTEIN"/>
    <property type="match status" value="1"/>
</dbReference>
<evidence type="ECO:0000256" key="3">
    <source>
        <dbReference type="ARBA" id="ARBA00023163"/>
    </source>
</evidence>
<feature type="domain" description="HTH tetR-type" evidence="5">
    <location>
        <begin position="41"/>
        <end position="101"/>
    </location>
</feature>